<dbReference type="GeneID" id="40741619"/>
<evidence type="ECO:0000313" key="3">
    <source>
        <dbReference type="Proteomes" id="UP000030706"/>
    </source>
</evidence>
<evidence type="ECO:0008006" key="4">
    <source>
        <dbReference type="Google" id="ProtNLM"/>
    </source>
</evidence>
<gene>
    <name evidence="2" type="ORF">M438DRAFT_197141</name>
</gene>
<name>A0A074XPE3_AURPU</name>
<protein>
    <recommendedName>
        <fullName evidence="4">Secreted protein</fullName>
    </recommendedName>
</protein>
<sequence length="105" mass="11976">MQETEATGLGERWSLLSRAFFFCFCLFALQDCEACEDQLTTHDTSVVACGHLVNNQTSLVQSASSESHEDSRFRRRFTRSILASKRSHPCRQLEVPSWMSPNRFG</sequence>
<keyword evidence="1" id="KW-0732">Signal</keyword>
<reference evidence="2 3" key="1">
    <citation type="journal article" date="2014" name="BMC Genomics">
        <title>Genome sequencing of four Aureobasidium pullulans varieties: biotechnological potential, stress tolerance, and description of new species.</title>
        <authorList>
            <person name="Gostin Ar C."/>
            <person name="Ohm R.A."/>
            <person name="Kogej T."/>
            <person name="Sonjak S."/>
            <person name="Turk M."/>
            <person name="Zajc J."/>
            <person name="Zalar P."/>
            <person name="Grube M."/>
            <person name="Sun H."/>
            <person name="Han J."/>
            <person name="Sharma A."/>
            <person name="Chiniquy J."/>
            <person name="Ngan C.Y."/>
            <person name="Lipzen A."/>
            <person name="Barry K."/>
            <person name="Grigoriev I.V."/>
            <person name="Gunde-Cimerman N."/>
        </authorList>
    </citation>
    <scope>NUCLEOTIDE SEQUENCE [LARGE SCALE GENOMIC DNA]</scope>
    <source>
        <strain evidence="2 3">EXF-150</strain>
    </source>
</reference>
<proteinExistence type="predicted"/>
<dbReference type="AlphaFoldDB" id="A0A074XPE3"/>
<accession>A0A074XPE3</accession>
<evidence type="ECO:0000313" key="2">
    <source>
        <dbReference type="EMBL" id="KEQ85529.1"/>
    </source>
</evidence>
<feature type="signal peptide" evidence="1">
    <location>
        <begin position="1"/>
        <end position="34"/>
    </location>
</feature>
<feature type="chain" id="PRO_5001702586" description="Secreted protein" evidence="1">
    <location>
        <begin position="35"/>
        <end position="105"/>
    </location>
</feature>
<organism evidence="2 3">
    <name type="scientific">Aureobasidium pullulans EXF-150</name>
    <dbReference type="NCBI Taxonomy" id="1043002"/>
    <lineage>
        <taxon>Eukaryota</taxon>
        <taxon>Fungi</taxon>
        <taxon>Dikarya</taxon>
        <taxon>Ascomycota</taxon>
        <taxon>Pezizomycotina</taxon>
        <taxon>Dothideomycetes</taxon>
        <taxon>Dothideomycetidae</taxon>
        <taxon>Dothideales</taxon>
        <taxon>Saccotheciaceae</taxon>
        <taxon>Aureobasidium</taxon>
    </lineage>
</organism>
<keyword evidence="3" id="KW-1185">Reference proteome</keyword>
<evidence type="ECO:0000256" key="1">
    <source>
        <dbReference type="SAM" id="SignalP"/>
    </source>
</evidence>
<dbReference type="RefSeq" id="XP_029761716.1">
    <property type="nucleotide sequence ID" value="XM_029899313.1"/>
</dbReference>
<dbReference type="Proteomes" id="UP000030706">
    <property type="component" value="Unassembled WGS sequence"/>
</dbReference>
<dbReference type="EMBL" id="KL584980">
    <property type="protein sequence ID" value="KEQ85529.1"/>
    <property type="molecule type" value="Genomic_DNA"/>
</dbReference>
<dbReference type="HOGENOM" id="CLU_2236072_0_0_1"/>